<feature type="non-terminal residue" evidence="2">
    <location>
        <position position="55"/>
    </location>
</feature>
<evidence type="ECO:0000313" key="2">
    <source>
        <dbReference type="EMBL" id="MCI09232.1"/>
    </source>
</evidence>
<accession>A0A392PBU7</accession>
<feature type="region of interest" description="Disordered" evidence="1">
    <location>
        <begin position="1"/>
        <end position="30"/>
    </location>
</feature>
<reference evidence="2 3" key="1">
    <citation type="journal article" date="2018" name="Front. Plant Sci.">
        <title>Red Clover (Trifolium pratense) and Zigzag Clover (T. medium) - A Picture of Genomic Similarities and Differences.</title>
        <authorList>
            <person name="Dluhosova J."/>
            <person name="Istvanek J."/>
            <person name="Nedelnik J."/>
            <person name="Repkova J."/>
        </authorList>
    </citation>
    <scope>NUCLEOTIDE SEQUENCE [LARGE SCALE GENOMIC DNA]</scope>
    <source>
        <strain evidence="3">cv. 10/8</strain>
        <tissue evidence="2">Leaf</tissue>
    </source>
</reference>
<proteinExistence type="predicted"/>
<keyword evidence="3" id="KW-1185">Reference proteome</keyword>
<evidence type="ECO:0000313" key="3">
    <source>
        <dbReference type="Proteomes" id="UP000265520"/>
    </source>
</evidence>
<organism evidence="2 3">
    <name type="scientific">Trifolium medium</name>
    <dbReference type="NCBI Taxonomy" id="97028"/>
    <lineage>
        <taxon>Eukaryota</taxon>
        <taxon>Viridiplantae</taxon>
        <taxon>Streptophyta</taxon>
        <taxon>Embryophyta</taxon>
        <taxon>Tracheophyta</taxon>
        <taxon>Spermatophyta</taxon>
        <taxon>Magnoliopsida</taxon>
        <taxon>eudicotyledons</taxon>
        <taxon>Gunneridae</taxon>
        <taxon>Pentapetalae</taxon>
        <taxon>rosids</taxon>
        <taxon>fabids</taxon>
        <taxon>Fabales</taxon>
        <taxon>Fabaceae</taxon>
        <taxon>Papilionoideae</taxon>
        <taxon>50 kb inversion clade</taxon>
        <taxon>NPAAA clade</taxon>
        <taxon>Hologalegina</taxon>
        <taxon>IRL clade</taxon>
        <taxon>Trifolieae</taxon>
        <taxon>Trifolium</taxon>
    </lineage>
</organism>
<evidence type="ECO:0000256" key="1">
    <source>
        <dbReference type="SAM" id="MobiDB-lite"/>
    </source>
</evidence>
<sequence length="55" mass="6545">MGRYNADDIANAEERMMGDFNETDDDEYDPSHHLINQPTNKLWTKLRILSNSWFK</sequence>
<dbReference type="Proteomes" id="UP000265520">
    <property type="component" value="Unassembled WGS sequence"/>
</dbReference>
<dbReference type="EMBL" id="LXQA010071835">
    <property type="protein sequence ID" value="MCI09232.1"/>
    <property type="molecule type" value="Genomic_DNA"/>
</dbReference>
<name>A0A392PBU7_9FABA</name>
<dbReference type="AlphaFoldDB" id="A0A392PBU7"/>
<protein>
    <submittedName>
        <fullName evidence="2">Uncharacterized protein</fullName>
    </submittedName>
</protein>
<comment type="caution">
    <text evidence="2">The sequence shown here is derived from an EMBL/GenBank/DDBJ whole genome shotgun (WGS) entry which is preliminary data.</text>
</comment>